<name>A0A828YX78_9LEPT</name>
<gene>
    <name evidence="1" type="ORF">LEP1GSC036_1800</name>
</gene>
<dbReference type="EMBL" id="AFLV02000082">
    <property type="protein sequence ID" value="EKR62147.1"/>
    <property type="molecule type" value="Genomic_DNA"/>
</dbReference>
<proteinExistence type="predicted"/>
<comment type="caution">
    <text evidence="1">The sequence shown here is derived from an EMBL/GenBank/DDBJ whole genome shotgun (WGS) entry which is preliminary data.</text>
</comment>
<organism evidence="1 2">
    <name type="scientific">Leptospira weilii str. 2006001853</name>
    <dbReference type="NCBI Taxonomy" id="1001589"/>
    <lineage>
        <taxon>Bacteria</taxon>
        <taxon>Pseudomonadati</taxon>
        <taxon>Spirochaetota</taxon>
        <taxon>Spirochaetia</taxon>
        <taxon>Leptospirales</taxon>
        <taxon>Leptospiraceae</taxon>
        <taxon>Leptospira</taxon>
    </lineage>
</organism>
<dbReference type="Proteomes" id="UP000001338">
    <property type="component" value="Unassembled WGS sequence"/>
</dbReference>
<evidence type="ECO:0000313" key="1">
    <source>
        <dbReference type="EMBL" id="EKR62147.1"/>
    </source>
</evidence>
<protein>
    <submittedName>
        <fullName evidence="1">Uncharacterized protein</fullName>
    </submittedName>
</protein>
<accession>A0A828YX78</accession>
<sequence length="47" mass="5624">MRNTLNPPVILEIERNPIVPHSLKIISKTRANIWKNLLSRMFYYKTL</sequence>
<reference evidence="1 2" key="1">
    <citation type="submission" date="2012-10" db="EMBL/GenBank/DDBJ databases">
        <authorList>
            <person name="Harkins D.M."/>
            <person name="Durkin A.S."/>
            <person name="Brinkac L.M."/>
            <person name="Haft D.H."/>
            <person name="Selengut J.D."/>
            <person name="Sanka R."/>
            <person name="DePew J."/>
            <person name="Purushe J."/>
            <person name="Whelen A.C."/>
            <person name="Vinetz J.M."/>
            <person name="Sutton G.G."/>
            <person name="Nierman W.C."/>
            <person name="Fouts D.E."/>
        </authorList>
    </citation>
    <scope>NUCLEOTIDE SEQUENCE [LARGE SCALE GENOMIC DNA]</scope>
    <source>
        <strain evidence="1 2">2006001853</strain>
    </source>
</reference>
<dbReference type="AlphaFoldDB" id="A0A828YX78"/>
<evidence type="ECO:0000313" key="2">
    <source>
        <dbReference type="Proteomes" id="UP000001338"/>
    </source>
</evidence>